<sequence length="80" mass="8900">MQVLIVDEDLLAYIPRLHFYDCLGCECDVPVLIVGSRISSSRCNLILHSIVEYATLAIFLQSTTPTMLSSLKCLNPKANK</sequence>
<dbReference type="EMBL" id="ABEU02000011">
    <property type="protein sequence ID" value="PNR45847.1"/>
    <property type="molecule type" value="Genomic_DNA"/>
</dbReference>
<reference evidence="1 3" key="1">
    <citation type="journal article" date="2008" name="Science">
        <title>The Physcomitrella genome reveals evolutionary insights into the conquest of land by plants.</title>
        <authorList>
            <person name="Rensing S."/>
            <person name="Lang D."/>
            <person name="Zimmer A."/>
            <person name="Terry A."/>
            <person name="Salamov A."/>
            <person name="Shapiro H."/>
            <person name="Nishiyama T."/>
            <person name="Perroud P.-F."/>
            <person name="Lindquist E."/>
            <person name="Kamisugi Y."/>
            <person name="Tanahashi T."/>
            <person name="Sakakibara K."/>
            <person name="Fujita T."/>
            <person name="Oishi K."/>
            <person name="Shin-I T."/>
            <person name="Kuroki Y."/>
            <person name="Toyoda A."/>
            <person name="Suzuki Y."/>
            <person name="Hashimoto A."/>
            <person name="Yamaguchi K."/>
            <person name="Sugano A."/>
            <person name="Kohara Y."/>
            <person name="Fujiyama A."/>
            <person name="Anterola A."/>
            <person name="Aoki S."/>
            <person name="Ashton N."/>
            <person name="Barbazuk W.B."/>
            <person name="Barker E."/>
            <person name="Bennetzen J."/>
            <person name="Bezanilla M."/>
            <person name="Blankenship R."/>
            <person name="Cho S.H."/>
            <person name="Dutcher S."/>
            <person name="Estelle M."/>
            <person name="Fawcett J.A."/>
            <person name="Gundlach H."/>
            <person name="Hanada K."/>
            <person name="Heyl A."/>
            <person name="Hicks K.A."/>
            <person name="Hugh J."/>
            <person name="Lohr M."/>
            <person name="Mayer K."/>
            <person name="Melkozernov A."/>
            <person name="Murata T."/>
            <person name="Nelson D."/>
            <person name="Pils B."/>
            <person name="Prigge M."/>
            <person name="Reiss B."/>
            <person name="Renner T."/>
            <person name="Rombauts S."/>
            <person name="Rushton P."/>
            <person name="Sanderfoot A."/>
            <person name="Schween G."/>
            <person name="Shiu S.-H."/>
            <person name="Stueber K."/>
            <person name="Theodoulou F.L."/>
            <person name="Tu H."/>
            <person name="Van de Peer Y."/>
            <person name="Verrier P.J."/>
            <person name="Waters E."/>
            <person name="Wood A."/>
            <person name="Yang L."/>
            <person name="Cove D."/>
            <person name="Cuming A."/>
            <person name="Hasebe M."/>
            <person name="Lucas S."/>
            <person name="Mishler D.B."/>
            <person name="Reski R."/>
            <person name="Grigoriev I."/>
            <person name="Quatrano R.S."/>
            <person name="Boore J.L."/>
        </authorList>
    </citation>
    <scope>NUCLEOTIDE SEQUENCE [LARGE SCALE GENOMIC DNA]</scope>
    <source>
        <strain evidence="2 3">cv. Gransden 2004</strain>
    </source>
</reference>
<evidence type="ECO:0000313" key="2">
    <source>
        <dbReference type="EnsemblPlants" id="PAC:32958410.CDS.1"/>
    </source>
</evidence>
<evidence type="ECO:0000313" key="3">
    <source>
        <dbReference type="Proteomes" id="UP000006727"/>
    </source>
</evidence>
<protein>
    <submittedName>
        <fullName evidence="1 2">Uncharacterized protein</fullName>
    </submittedName>
</protein>
<keyword evidence="3" id="KW-1185">Reference proteome</keyword>
<reference evidence="1 3" key="2">
    <citation type="journal article" date="2018" name="Plant J.">
        <title>The Physcomitrella patens chromosome-scale assembly reveals moss genome structure and evolution.</title>
        <authorList>
            <person name="Lang D."/>
            <person name="Ullrich K.K."/>
            <person name="Murat F."/>
            <person name="Fuchs J."/>
            <person name="Jenkins J."/>
            <person name="Haas F.B."/>
            <person name="Piednoel M."/>
            <person name="Gundlach H."/>
            <person name="Van Bel M."/>
            <person name="Meyberg R."/>
            <person name="Vives C."/>
            <person name="Morata J."/>
            <person name="Symeonidi A."/>
            <person name="Hiss M."/>
            <person name="Muchero W."/>
            <person name="Kamisugi Y."/>
            <person name="Saleh O."/>
            <person name="Blanc G."/>
            <person name="Decker E.L."/>
            <person name="van Gessel N."/>
            <person name="Grimwood J."/>
            <person name="Hayes R.D."/>
            <person name="Graham S.W."/>
            <person name="Gunter L.E."/>
            <person name="McDaniel S.F."/>
            <person name="Hoernstein S.N.W."/>
            <person name="Larsson A."/>
            <person name="Li F.W."/>
            <person name="Perroud P.F."/>
            <person name="Phillips J."/>
            <person name="Ranjan P."/>
            <person name="Rokshar D.S."/>
            <person name="Rothfels C.J."/>
            <person name="Schneider L."/>
            <person name="Shu S."/>
            <person name="Stevenson D.W."/>
            <person name="Thummler F."/>
            <person name="Tillich M."/>
            <person name="Villarreal Aguilar J.C."/>
            <person name="Widiez T."/>
            <person name="Wong G.K."/>
            <person name="Wymore A."/>
            <person name="Zhang Y."/>
            <person name="Zimmer A.D."/>
            <person name="Quatrano R.S."/>
            <person name="Mayer K.F.X."/>
            <person name="Goodstein D."/>
            <person name="Casacuberta J.M."/>
            <person name="Vandepoele K."/>
            <person name="Reski R."/>
            <person name="Cuming A.C."/>
            <person name="Tuskan G.A."/>
            <person name="Maumus F."/>
            <person name="Salse J."/>
            <person name="Schmutz J."/>
            <person name="Rensing S.A."/>
        </authorList>
    </citation>
    <scope>NUCLEOTIDE SEQUENCE [LARGE SCALE GENOMIC DNA]</scope>
    <source>
        <strain evidence="2 3">cv. Gransden 2004</strain>
    </source>
</reference>
<dbReference type="Proteomes" id="UP000006727">
    <property type="component" value="Chromosome 11"/>
</dbReference>
<organism evidence="1">
    <name type="scientific">Physcomitrium patens</name>
    <name type="common">Spreading-leaved earth moss</name>
    <name type="synonym">Physcomitrella patens</name>
    <dbReference type="NCBI Taxonomy" id="3218"/>
    <lineage>
        <taxon>Eukaryota</taxon>
        <taxon>Viridiplantae</taxon>
        <taxon>Streptophyta</taxon>
        <taxon>Embryophyta</taxon>
        <taxon>Bryophyta</taxon>
        <taxon>Bryophytina</taxon>
        <taxon>Bryopsida</taxon>
        <taxon>Funariidae</taxon>
        <taxon>Funariales</taxon>
        <taxon>Funariaceae</taxon>
        <taxon>Physcomitrium</taxon>
    </lineage>
</organism>
<dbReference type="AlphaFoldDB" id="A0A2K1JWE0"/>
<dbReference type="InParanoid" id="A0A2K1JWE0"/>
<dbReference type="EnsemblPlants" id="Pp3c11_26290V3.1">
    <property type="protein sequence ID" value="PAC:32958410.CDS.1"/>
    <property type="gene ID" value="Pp3c11_26290"/>
</dbReference>
<gene>
    <name evidence="1" type="ORF">PHYPA_015618</name>
</gene>
<proteinExistence type="predicted"/>
<reference evidence="2" key="3">
    <citation type="submission" date="2020-12" db="UniProtKB">
        <authorList>
            <consortium name="EnsemblPlants"/>
        </authorList>
    </citation>
    <scope>IDENTIFICATION</scope>
</reference>
<evidence type="ECO:0000313" key="1">
    <source>
        <dbReference type="EMBL" id="PNR45847.1"/>
    </source>
</evidence>
<name>A0A2K1JWE0_PHYPA</name>
<accession>A0A2K1JWE0</accession>
<dbReference type="Gramene" id="Pp3c11_26290V3.1">
    <property type="protein sequence ID" value="PAC:32958410.CDS.1"/>
    <property type="gene ID" value="Pp3c11_26290"/>
</dbReference>